<dbReference type="SUPFAM" id="SSF51569">
    <property type="entry name" value="Aldolase"/>
    <property type="match status" value="1"/>
</dbReference>
<dbReference type="OrthoDB" id="8995637at2"/>
<feature type="active site" description="Schiff-base intermediate with substrate" evidence="7">
    <location>
        <position position="158"/>
    </location>
</feature>
<dbReference type="InterPro" id="IPR002220">
    <property type="entry name" value="DapA-like"/>
</dbReference>
<evidence type="ECO:0000256" key="8">
    <source>
        <dbReference type="PIRSR" id="PIRSR001365-2"/>
    </source>
</evidence>
<keyword evidence="10" id="KW-1185">Reference proteome</keyword>
<dbReference type="AlphaFoldDB" id="A0A4Y9FZP6"/>
<dbReference type="SMART" id="SM01130">
    <property type="entry name" value="DHDPS"/>
    <property type="match status" value="1"/>
</dbReference>
<comment type="catalytic activity">
    <reaction evidence="1 5">
        <text>5-dehydro-4-deoxy-D-glucarate + H(+) = 2,5-dioxopentanoate + CO2 + H2O</text>
        <dbReference type="Rhea" id="RHEA:24608"/>
        <dbReference type="ChEBI" id="CHEBI:15377"/>
        <dbReference type="ChEBI" id="CHEBI:15378"/>
        <dbReference type="ChEBI" id="CHEBI:16526"/>
        <dbReference type="ChEBI" id="CHEBI:42819"/>
        <dbReference type="ChEBI" id="CHEBI:58136"/>
        <dbReference type="EC" id="4.2.1.41"/>
    </reaction>
</comment>
<evidence type="ECO:0000256" key="1">
    <source>
        <dbReference type="ARBA" id="ARBA00001446"/>
    </source>
</evidence>
<evidence type="ECO:0000256" key="3">
    <source>
        <dbReference type="ARBA" id="ARBA00007592"/>
    </source>
</evidence>
<dbReference type="Pfam" id="PF00701">
    <property type="entry name" value="DHDPS"/>
    <property type="match status" value="1"/>
</dbReference>
<dbReference type="PANTHER" id="PTHR12128">
    <property type="entry name" value="DIHYDRODIPICOLINATE SYNTHASE"/>
    <property type="match status" value="1"/>
</dbReference>
<protein>
    <recommendedName>
        <fullName evidence="5">Probable 5-dehydro-4-deoxyglucarate dehydratase</fullName>
        <ecNumber evidence="5">4.2.1.41</ecNumber>
    </recommendedName>
    <alternativeName>
        <fullName evidence="5">5-keto-4-deoxy-glucarate dehydratase</fullName>
        <shortName evidence="5">KDGDH</shortName>
    </alternativeName>
</protein>
<evidence type="ECO:0000313" key="10">
    <source>
        <dbReference type="Proteomes" id="UP000298358"/>
    </source>
</evidence>
<keyword evidence="4 5" id="KW-0456">Lyase</keyword>
<dbReference type="NCBIfam" id="NF002958">
    <property type="entry name" value="PRK03620.1"/>
    <property type="match status" value="1"/>
</dbReference>
<dbReference type="InterPro" id="IPR017655">
    <property type="entry name" value="Dehydro-deoxyglucarate_dehyd"/>
</dbReference>
<gene>
    <name evidence="9" type="ORF">E4U02_01800</name>
</gene>
<dbReference type="Gene3D" id="3.20.20.70">
    <property type="entry name" value="Aldolase class I"/>
    <property type="match status" value="1"/>
</dbReference>
<sequence length="303" mass="31765">MIPDRVLFFPVTAFDEAGRVDAELVEQHVADRVAFEPGAVFAACGTGEFHALSVDEYGTVVDASVRATAGRVPVLTGVGGPLGHALACAREAERLGADGLLVMPPYLVQGPQAGLVAYVEAIAAATELPLIVYHRGNAQFTPASIARVLELPQVVGIKDGVGDLAVAQRFVRAAAAHRERTGRDILFFNGLLTAEMTQAAYTAIGVPMYSSAVFAMAPEIAVAFFTAHRAGDLDAQARLLDGFYAPLVDLRDETPGFAVSLIKAGVRLDGLPVGSVRAPLVDPTPEQVGRLEAILAAGRELLA</sequence>
<feature type="binding site" evidence="8">
    <location>
        <position position="46"/>
    </location>
    <ligand>
        <name>pyruvate</name>
        <dbReference type="ChEBI" id="CHEBI:15361"/>
    </ligand>
</feature>
<evidence type="ECO:0000256" key="4">
    <source>
        <dbReference type="ARBA" id="ARBA00023239"/>
    </source>
</evidence>
<dbReference type="PANTHER" id="PTHR12128:SF19">
    <property type="entry name" value="5-DEHYDRO-4-DEOXYGLUCARATE DEHYDRATASE 2-RELATED"/>
    <property type="match status" value="1"/>
</dbReference>
<dbReference type="EC" id="4.2.1.41" evidence="5"/>
<comment type="similarity">
    <text evidence="3 5 6">Belongs to the DapA family.</text>
</comment>
<organism evidence="9 10">
    <name type="scientific">Microbacterium paludicola</name>
    <dbReference type="NCBI Taxonomy" id="300019"/>
    <lineage>
        <taxon>Bacteria</taxon>
        <taxon>Bacillati</taxon>
        <taxon>Actinomycetota</taxon>
        <taxon>Actinomycetes</taxon>
        <taxon>Micrococcales</taxon>
        <taxon>Microbacteriaceae</taxon>
        <taxon>Microbacterium</taxon>
    </lineage>
</organism>
<dbReference type="HAMAP" id="MF_00694">
    <property type="entry name" value="KDGDH"/>
    <property type="match status" value="1"/>
</dbReference>
<reference evidence="9 10" key="1">
    <citation type="submission" date="2019-03" db="EMBL/GenBank/DDBJ databases">
        <title>Diversity of the mouse oral microbiome.</title>
        <authorList>
            <person name="Joseph S."/>
            <person name="Aduse-Opoku J."/>
            <person name="Curtis M."/>
            <person name="Wade W."/>
            <person name="Hashim A."/>
        </authorList>
    </citation>
    <scope>NUCLEOTIDE SEQUENCE [LARGE SCALE GENOMIC DNA]</scope>
    <source>
        <strain evidence="9 10">P1012</strain>
    </source>
</reference>
<comment type="caution">
    <text evidence="9">The sequence shown here is derived from an EMBL/GenBank/DDBJ whole genome shotgun (WGS) entry which is preliminary data.</text>
</comment>
<evidence type="ECO:0000256" key="6">
    <source>
        <dbReference type="PIRNR" id="PIRNR001365"/>
    </source>
</evidence>
<dbReference type="PIRSF" id="PIRSF001365">
    <property type="entry name" value="DHDPS"/>
    <property type="match status" value="1"/>
</dbReference>
<evidence type="ECO:0000256" key="2">
    <source>
        <dbReference type="ARBA" id="ARBA00004983"/>
    </source>
</evidence>
<feature type="active site" description="Proton donor/acceptor" evidence="7">
    <location>
        <position position="133"/>
    </location>
</feature>
<evidence type="ECO:0000256" key="7">
    <source>
        <dbReference type="PIRSR" id="PIRSR001365-1"/>
    </source>
</evidence>
<evidence type="ECO:0000256" key="5">
    <source>
        <dbReference type="HAMAP-Rule" id="MF_00694"/>
    </source>
</evidence>
<comment type="pathway">
    <text evidence="2 5">Carbohydrate acid metabolism; D-glucarate degradation; 2,5-dioxopentanoate from D-glucarate: step 2/2.</text>
</comment>
<dbReference type="GO" id="GO:0042838">
    <property type="term" value="P:D-glucarate catabolic process"/>
    <property type="evidence" value="ECO:0007669"/>
    <property type="project" value="UniProtKB-UniRule"/>
</dbReference>
<dbReference type="GO" id="GO:0047448">
    <property type="term" value="F:5-dehydro-4-deoxyglucarate dehydratase activity"/>
    <property type="evidence" value="ECO:0007669"/>
    <property type="project" value="UniProtKB-UniRule"/>
</dbReference>
<dbReference type="EMBL" id="SPQB01000002">
    <property type="protein sequence ID" value="TFU34474.1"/>
    <property type="molecule type" value="Genomic_DNA"/>
</dbReference>
<dbReference type="UniPathway" id="UPA00564">
    <property type="reaction ID" value="UER00628"/>
</dbReference>
<dbReference type="Proteomes" id="UP000298358">
    <property type="component" value="Unassembled WGS sequence"/>
</dbReference>
<evidence type="ECO:0000313" key="9">
    <source>
        <dbReference type="EMBL" id="TFU34474.1"/>
    </source>
</evidence>
<accession>A0A4Y9FZP6</accession>
<dbReference type="InterPro" id="IPR013785">
    <property type="entry name" value="Aldolase_TIM"/>
</dbReference>
<dbReference type="GO" id="GO:0008840">
    <property type="term" value="F:4-hydroxy-tetrahydrodipicolinate synthase activity"/>
    <property type="evidence" value="ECO:0007669"/>
    <property type="project" value="TreeGrafter"/>
</dbReference>
<name>A0A4Y9FZP6_9MICO</name>
<proteinExistence type="inferred from homology"/>